<dbReference type="Gene3D" id="1.20.5.3310">
    <property type="match status" value="1"/>
</dbReference>
<sequence length="97" mass="10683">MFDYTPLFGPIPGGPELLIILVVIVFLFGANKIPELARASGQAMGEFQRGREEIEQEIRDAAATRQREPAEELVDEADERATDDPDLAERATGRNAV</sequence>
<dbReference type="NCBIfam" id="TIGR01411">
    <property type="entry name" value="tatAE"/>
    <property type="match status" value="1"/>
</dbReference>
<evidence type="ECO:0000256" key="9">
    <source>
        <dbReference type="SAM" id="MobiDB-lite"/>
    </source>
</evidence>
<keyword evidence="12" id="KW-1185">Reference proteome</keyword>
<dbReference type="GO" id="GO:0005886">
    <property type="term" value="C:plasma membrane"/>
    <property type="evidence" value="ECO:0007669"/>
    <property type="project" value="UniProtKB-SubCell"/>
</dbReference>
<dbReference type="Pfam" id="PF02416">
    <property type="entry name" value="TatA_B_E"/>
    <property type="match status" value="1"/>
</dbReference>
<keyword evidence="4 10" id="KW-0812">Transmembrane</keyword>
<dbReference type="STRING" id="553466.SAMN04487950_2332"/>
<evidence type="ECO:0000256" key="8">
    <source>
        <dbReference type="ARBA" id="ARBA00023136"/>
    </source>
</evidence>
<dbReference type="PANTHER" id="PTHR42982">
    <property type="entry name" value="SEC-INDEPENDENT PROTEIN TRANSLOCASE PROTEIN TATA"/>
    <property type="match status" value="1"/>
</dbReference>
<comment type="subcellular location">
    <subcellularLocation>
        <location evidence="1">Cell membrane</location>
        <topology evidence="1">Single-pass membrane protein</topology>
    </subcellularLocation>
</comment>
<dbReference type="RefSeq" id="WP_089869490.1">
    <property type="nucleotide sequence ID" value="NZ_FOTC01000002.1"/>
</dbReference>
<dbReference type="AlphaFoldDB" id="A0A1I4ETX9"/>
<evidence type="ECO:0000313" key="12">
    <source>
        <dbReference type="Proteomes" id="UP000199607"/>
    </source>
</evidence>
<evidence type="ECO:0000256" key="4">
    <source>
        <dbReference type="ARBA" id="ARBA00022692"/>
    </source>
</evidence>
<keyword evidence="3" id="KW-1003">Cell membrane</keyword>
<accession>A0A1I4ETX9</accession>
<keyword evidence="7" id="KW-0811">Translocation</keyword>
<dbReference type="EMBL" id="FOTC01000002">
    <property type="protein sequence ID" value="SFL07997.1"/>
    <property type="molecule type" value="Genomic_DNA"/>
</dbReference>
<protein>
    <submittedName>
        <fullName evidence="11">Sec-independent protein translocase protein TatA</fullName>
    </submittedName>
</protein>
<evidence type="ECO:0000256" key="2">
    <source>
        <dbReference type="ARBA" id="ARBA00022448"/>
    </source>
</evidence>
<dbReference type="GO" id="GO:0043953">
    <property type="term" value="P:protein transport by the Tat complex"/>
    <property type="evidence" value="ECO:0007669"/>
    <property type="project" value="InterPro"/>
</dbReference>
<reference evidence="12" key="1">
    <citation type="submission" date="2016-10" db="EMBL/GenBank/DDBJ databases">
        <authorList>
            <person name="Varghese N."/>
            <person name="Submissions S."/>
        </authorList>
    </citation>
    <scope>NUCLEOTIDE SEQUENCE [LARGE SCALE GENOMIC DNA]</scope>
    <source>
        <strain evidence="12">CGMCC 1.7738</strain>
    </source>
</reference>
<organism evidence="11 12">
    <name type="scientific">Halogranum rubrum</name>
    <dbReference type="NCBI Taxonomy" id="553466"/>
    <lineage>
        <taxon>Archaea</taxon>
        <taxon>Methanobacteriati</taxon>
        <taxon>Methanobacteriota</taxon>
        <taxon>Stenosarchaea group</taxon>
        <taxon>Halobacteria</taxon>
        <taxon>Halobacteriales</taxon>
        <taxon>Haloferacaceae</taxon>
    </lineage>
</organism>
<feature type="transmembrane region" description="Helical" evidence="10">
    <location>
        <begin position="12"/>
        <end position="30"/>
    </location>
</feature>
<evidence type="ECO:0000256" key="3">
    <source>
        <dbReference type="ARBA" id="ARBA00022475"/>
    </source>
</evidence>
<name>A0A1I4ETX9_9EURY</name>
<feature type="compositionally biased region" description="Basic and acidic residues" evidence="9">
    <location>
        <begin position="79"/>
        <end position="97"/>
    </location>
</feature>
<keyword evidence="5" id="KW-0653">Protein transport</keyword>
<evidence type="ECO:0000256" key="6">
    <source>
        <dbReference type="ARBA" id="ARBA00022989"/>
    </source>
</evidence>
<feature type="compositionally biased region" description="Basic and acidic residues" evidence="9">
    <location>
        <begin position="59"/>
        <end position="70"/>
    </location>
</feature>
<evidence type="ECO:0000256" key="10">
    <source>
        <dbReference type="SAM" id="Phobius"/>
    </source>
</evidence>
<gene>
    <name evidence="11" type="ORF">SAMN04487950_2332</name>
</gene>
<evidence type="ECO:0000256" key="5">
    <source>
        <dbReference type="ARBA" id="ARBA00022927"/>
    </source>
</evidence>
<evidence type="ECO:0000256" key="1">
    <source>
        <dbReference type="ARBA" id="ARBA00004162"/>
    </source>
</evidence>
<feature type="region of interest" description="Disordered" evidence="9">
    <location>
        <begin position="59"/>
        <end position="97"/>
    </location>
</feature>
<keyword evidence="2" id="KW-0813">Transport</keyword>
<dbReference type="InterPro" id="IPR006312">
    <property type="entry name" value="TatA/E"/>
</dbReference>
<proteinExistence type="predicted"/>
<evidence type="ECO:0000313" key="11">
    <source>
        <dbReference type="EMBL" id="SFL07997.1"/>
    </source>
</evidence>
<dbReference type="PANTHER" id="PTHR42982:SF1">
    <property type="entry name" value="SEC-INDEPENDENT PROTEIN TRANSLOCASE PROTEIN TATA"/>
    <property type="match status" value="1"/>
</dbReference>
<keyword evidence="8 10" id="KW-0472">Membrane</keyword>
<keyword evidence="6 10" id="KW-1133">Transmembrane helix</keyword>
<dbReference type="Proteomes" id="UP000199607">
    <property type="component" value="Unassembled WGS sequence"/>
</dbReference>
<dbReference type="InterPro" id="IPR003369">
    <property type="entry name" value="TatA/B/E"/>
</dbReference>
<evidence type="ECO:0000256" key="7">
    <source>
        <dbReference type="ARBA" id="ARBA00023010"/>
    </source>
</evidence>